<name>A0A812LZZ0_SYMPI</name>
<proteinExistence type="predicted"/>
<dbReference type="EMBL" id="CAJNIZ010006258">
    <property type="protein sequence ID" value="CAE7248444.1"/>
    <property type="molecule type" value="Genomic_DNA"/>
</dbReference>
<comment type="caution">
    <text evidence="1">The sequence shown here is derived from an EMBL/GenBank/DDBJ whole genome shotgun (WGS) entry which is preliminary data.</text>
</comment>
<reference evidence="1" key="1">
    <citation type="submission" date="2021-02" db="EMBL/GenBank/DDBJ databases">
        <authorList>
            <person name="Dougan E. K."/>
            <person name="Rhodes N."/>
            <person name="Thang M."/>
            <person name="Chan C."/>
        </authorList>
    </citation>
    <scope>NUCLEOTIDE SEQUENCE</scope>
</reference>
<dbReference type="Proteomes" id="UP000649617">
    <property type="component" value="Unassembled WGS sequence"/>
</dbReference>
<protein>
    <submittedName>
        <fullName evidence="1">Uncharacterized protein</fullName>
    </submittedName>
</protein>
<dbReference type="AlphaFoldDB" id="A0A812LZZ0"/>
<evidence type="ECO:0000313" key="1">
    <source>
        <dbReference type="EMBL" id="CAE7248444.1"/>
    </source>
</evidence>
<evidence type="ECO:0000313" key="2">
    <source>
        <dbReference type="Proteomes" id="UP000649617"/>
    </source>
</evidence>
<keyword evidence="2" id="KW-1185">Reference proteome</keyword>
<organism evidence="1 2">
    <name type="scientific">Symbiodinium pilosum</name>
    <name type="common">Dinoflagellate</name>
    <dbReference type="NCBI Taxonomy" id="2952"/>
    <lineage>
        <taxon>Eukaryota</taxon>
        <taxon>Sar</taxon>
        <taxon>Alveolata</taxon>
        <taxon>Dinophyceae</taxon>
        <taxon>Suessiales</taxon>
        <taxon>Symbiodiniaceae</taxon>
        <taxon>Symbiodinium</taxon>
    </lineage>
</organism>
<sequence length="314" mass="34456">MTSLNMASTGCWPLATSLLACPGGEGSGSGGDEALGQEAWAVMKPEDEVEKKPEEHELRREEYNAAEDNVHVQVAVQGDVLVVAVVASIVQEALVEVVFGCGACEFLLAVDVRADLCHVFDAISFLVYRAHIPHRGGDLGGIQTVVALPTREGYETATFASEGEIWILLSLRFENWSETTSAIAWVWRFIQIVDQSGLLQFFLQIGRYFQRLDPLRGGLGGSGVKLCSISRLGLLDPDFDTVLGFRKLLLLKWRTQINQVTSLPASSCFIDHEVLFSWEECEETEIETSHPSRSNWSGVHSDPIPICPSCSAKT</sequence>
<accession>A0A812LZZ0</accession>
<gene>
    <name evidence="1" type="ORF">SPIL2461_LOCUS4649</name>
</gene>